<evidence type="ECO:0000313" key="2">
    <source>
        <dbReference type="WBParaSite" id="PEQ_0000985701-mRNA-1"/>
    </source>
</evidence>
<proteinExistence type="predicted"/>
<organism evidence="1 2">
    <name type="scientific">Parascaris equorum</name>
    <name type="common">Equine roundworm</name>
    <dbReference type="NCBI Taxonomy" id="6256"/>
    <lineage>
        <taxon>Eukaryota</taxon>
        <taxon>Metazoa</taxon>
        <taxon>Ecdysozoa</taxon>
        <taxon>Nematoda</taxon>
        <taxon>Chromadorea</taxon>
        <taxon>Rhabditida</taxon>
        <taxon>Spirurina</taxon>
        <taxon>Ascaridomorpha</taxon>
        <taxon>Ascaridoidea</taxon>
        <taxon>Ascarididae</taxon>
        <taxon>Parascaris</taxon>
    </lineage>
</organism>
<accession>A0A914RUB3</accession>
<reference evidence="2" key="1">
    <citation type="submission" date="2022-11" db="UniProtKB">
        <authorList>
            <consortium name="WormBaseParasite"/>
        </authorList>
    </citation>
    <scope>IDENTIFICATION</scope>
</reference>
<evidence type="ECO:0000313" key="1">
    <source>
        <dbReference type="Proteomes" id="UP000887564"/>
    </source>
</evidence>
<name>A0A914RUB3_PAREQ</name>
<dbReference type="AlphaFoldDB" id="A0A914RUB3"/>
<dbReference type="WBParaSite" id="PEQ_0000985701-mRNA-1">
    <property type="protein sequence ID" value="PEQ_0000985701-mRNA-1"/>
    <property type="gene ID" value="PEQ_0000985701"/>
</dbReference>
<sequence length="67" mass="8112">MDDEAWATGLDHITIYSQQIKYGKQRMTLAELGIRRYNRRDQVTWDRHSFCWVHIQYTGLYMISQCI</sequence>
<protein>
    <submittedName>
        <fullName evidence="2">Uncharacterized protein</fullName>
    </submittedName>
</protein>
<keyword evidence="1" id="KW-1185">Reference proteome</keyword>
<dbReference type="Proteomes" id="UP000887564">
    <property type="component" value="Unplaced"/>
</dbReference>